<dbReference type="Gene3D" id="1.20.1160.20">
    <property type="match status" value="2"/>
</dbReference>
<evidence type="ECO:0000256" key="1">
    <source>
        <dbReference type="SAM" id="MobiDB-lite"/>
    </source>
</evidence>
<protein>
    <submittedName>
        <fullName evidence="2">Uncharacterized protein</fullName>
    </submittedName>
</protein>
<dbReference type="CDD" id="cd13932">
    <property type="entry name" value="HN_RTEL1"/>
    <property type="match status" value="1"/>
</dbReference>
<keyword evidence="3" id="KW-1185">Reference proteome</keyword>
<proteinExistence type="predicted"/>
<reference evidence="2" key="2">
    <citation type="submission" date="2025-08" db="UniProtKB">
        <authorList>
            <consortium name="Ensembl"/>
        </authorList>
    </citation>
    <scope>IDENTIFICATION</scope>
    <source>
        <strain evidence="2">Hd-rR</strain>
    </source>
</reference>
<dbReference type="AlphaFoldDB" id="A0A3B3HKL3"/>
<dbReference type="InterPro" id="IPR049909">
    <property type="entry name" value="Rtel1_HHD"/>
</dbReference>
<evidence type="ECO:0000313" key="3">
    <source>
        <dbReference type="Proteomes" id="UP000001038"/>
    </source>
</evidence>
<dbReference type="GeneTree" id="ENSGT00940000179424"/>
<dbReference type="STRING" id="8090.ENSORLP00000031850"/>
<dbReference type="Pfam" id="PF23116">
    <property type="entry name" value="HHD_RTEL1"/>
    <property type="match status" value="2"/>
</dbReference>
<dbReference type="Proteomes" id="UP000001038">
    <property type="component" value="Chromosome 7"/>
</dbReference>
<dbReference type="InParanoid" id="A0A3B3HKL3"/>
<dbReference type="Bgee" id="ENSORLG00000022657">
    <property type="expression patterns" value="Expressed in ovary and 14 other cell types or tissues"/>
</dbReference>
<organism evidence="2 3">
    <name type="scientific">Oryzias latipes</name>
    <name type="common">Japanese rice fish</name>
    <name type="synonym">Japanese killifish</name>
    <dbReference type="NCBI Taxonomy" id="8090"/>
    <lineage>
        <taxon>Eukaryota</taxon>
        <taxon>Metazoa</taxon>
        <taxon>Chordata</taxon>
        <taxon>Craniata</taxon>
        <taxon>Vertebrata</taxon>
        <taxon>Euteleostomi</taxon>
        <taxon>Actinopterygii</taxon>
        <taxon>Neopterygii</taxon>
        <taxon>Teleostei</taxon>
        <taxon>Neoteleostei</taxon>
        <taxon>Acanthomorphata</taxon>
        <taxon>Ovalentaria</taxon>
        <taxon>Atherinomorphae</taxon>
        <taxon>Beloniformes</taxon>
        <taxon>Adrianichthyidae</taxon>
        <taxon>Oryziinae</taxon>
        <taxon>Oryzias</taxon>
    </lineage>
</organism>
<sequence>HFICFISFTHQNCKKKKKKKKSVCISPKNRNEFHKSSQDHEQSRGGGVANICLNYECEVRETQRRPASLLDALQREDIDRTVICLCSKTSRLSTLALQNDKRMEDELRGGKRKIKLVQHQVVRETAKLFLADMKKSLSKVNFDRIVQALQTYKKTDELDVLLTGTAVLSEDANTHSLLRGFYQFVRPHHKRRFDERCEQLTGQGCGYKPEHSLSKDQKKAVMLRGGASSSAYSQLDTQQLNRGGQHLSQGGLKEPQAGEEHRPAQKLSVSSGVSDRTLTLGAERCARLSDAISNYKKTDNYEDLVTTVVSLFTERDDNFQLLTRFSLFIHPHHKKKYKELLDALMGQQTTPTSGELIFLTDFISSPWCVAQSAVAAGWRVRLPLCFSSKSQNPLKN</sequence>
<name>A0A3B3HKL3_ORYLA</name>
<accession>A0A3B3HKL3</accession>
<dbReference type="GO" id="GO:0034085">
    <property type="term" value="P:establishment of sister chromatid cohesion"/>
    <property type="evidence" value="ECO:0000318"/>
    <property type="project" value="GO_Central"/>
</dbReference>
<reference evidence="2 3" key="1">
    <citation type="journal article" date="2007" name="Nature">
        <title>The medaka draft genome and insights into vertebrate genome evolution.</title>
        <authorList>
            <person name="Kasahara M."/>
            <person name="Naruse K."/>
            <person name="Sasaki S."/>
            <person name="Nakatani Y."/>
            <person name="Qu W."/>
            <person name="Ahsan B."/>
            <person name="Yamada T."/>
            <person name="Nagayasu Y."/>
            <person name="Doi K."/>
            <person name="Kasai Y."/>
            <person name="Jindo T."/>
            <person name="Kobayashi D."/>
            <person name="Shimada A."/>
            <person name="Toyoda A."/>
            <person name="Kuroki Y."/>
            <person name="Fujiyama A."/>
            <person name="Sasaki T."/>
            <person name="Shimizu A."/>
            <person name="Asakawa S."/>
            <person name="Shimizu N."/>
            <person name="Hashimoto S."/>
            <person name="Yang J."/>
            <person name="Lee Y."/>
            <person name="Matsushima K."/>
            <person name="Sugano S."/>
            <person name="Sakaizumi M."/>
            <person name="Narita T."/>
            <person name="Ohishi K."/>
            <person name="Haga S."/>
            <person name="Ohta F."/>
            <person name="Nomoto H."/>
            <person name="Nogata K."/>
            <person name="Morishita T."/>
            <person name="Endo T."/>
            <person name="Shin-I T."/>
            <person name="Takeda H."/>
            <person name="Morishita S."/>
            <person name="Kohara Y."/>
        </authorList>
    </citation>
    <scope>NUCLEOTIDE SEQUENCE [LARGE SCALE GENOMIC DNA]</scope>
    <source>
        <strain evidence="2 3">Hd-rR</strain>
    </source>
</reference>
<feature type="region of interest" description="Disordered" evidence="1">
    <location>
        <begin position="241"/>
        <end position="272"/>
    </location>
</feature>
<dbReference type="GO" id="GO:0003678">
    <property type="term" value="F:DNA helicase activity"/>
    <property type="evidence" value="ECO:0000318"/>
    <property type="project" value="GO_Central"/>
</dbReference>
<dbReference type="GO" id="GO:0005634">
    <property type="term" value="C:nucleus"/>
    <property type="evidence" value="ECO:0000318"/>
    <property type="project" value="GO_Central"/>
</dbReference>
<evidence type="ECO:0000313" key="2">
    <source>
        <dbReference type="Ensembl" id="ENSORLP00000031850.1"/>
    </source>
</evidence>
<reference evidence="2" key="3">
    <citation type="submission" date="2025-09" db="UniProtKB">
        <authorList>
            <consortium name="Ensembl"/>
        </authorList>
    </citation>
    <scope>IDENTIFICATION</scope>
    <source>
        <strain evidence="2">Hd-rR</strain>
    </source>
</reference>
<dbReference type="Ensembl" id="ENSORLT00000040658.1">
    <property type="protein sequence ID" value="ENSORLP00000031850.1"/>
    <property type="gene ID" value="ENSORLG00000022657.1"/>
</dbReference>